<dbReference type="EMBL" id="LBYB01000012">
    <property type="protein sequence ID" value="KKR41408.1"/>
    <property type="molecule type" value="Genomic_DNA"/>
</dbReference>
<sequence length="181" mass="20068">MSKISINLLPPEILAQEVKKARFYKIQAAGVGVVLVLVFLTSLTLALRILQSRNISEVQVKLAKAEQRISDLKSTETSLMLLKNRLMVVNQYFGVSSQQTEMYKLIEKLTPLSVAVNSITVGKGGDVTLQAFVSDPVSLDEFVNNLTSVEWNENKISQVSVDNLNRGRDGVFRISLKITSQ</sequence>
<keyword evidence="1" id="KW-0812">Transmembrane</keyword>
<name>A0A0G0QMM5_9BACT</name>
<evidence type="ECO:0000313" key="3">
    <source>
        <dbReference type="Proteomes" id="UP000034881"/>
    </source>
</evidence>
<dbReference type="InterPro" id="IPR052534">
    <property type="entry name" value="Extracell_DNA_Util/SecSys_Comp"/>
</dbReference>
<proteinExistence type="predicted"/>
<comment type="caution">
    <text evidence="2">The sequence shown here is derived from an EMBL/GenBank/DDBJ whole genome shotgun (WGS) entry which is preliminary data.</text>
</comment>
<evidence type="ECO:0000256" key="1">
    <source>
        <dbReference type="SAM" id="Phobius"/>
    </source>
</evidence>
<dbReference type="PANTHER" id="PTHR40278:SF1">
    <property type="entry name" value="DNA UTILIZATION PROTEIN HOFN"/>
    <property type="match status" value="1"/>
</dbReference>
<reference evidence="2 3" key="1">
    <citation type="journal article" date="2015" name="Nature">
        <title>rRNA introns, odd ribosomes, and small enigmatic genomes across a large radiation of phyla.</title>
        <authorList>
            <person name="Brown C.T."/>
            <person name="Hug L.A."/>
            <person name="Thomas B.C."/>
            <person name="Sharon I."/>
            <person name="Castelle C.J."/>
            <person name="Singh A."/>
            <person name="Wilkins M.J."/>
            <person name="Williams K.H."/>
            <person name="Banfield J.F."/>
        </authorList>
    </citation>
    <scope>NUCLEOTIDE SEQUENCE [LARGE SCALE GENOMIC DNA]</scope>
</reference>
<evidence type="ECO:0000313" key="2">
    <source>
        <dbReference type="EMBL" id="KKR41408.1"/>
    </source>
</evidence>
<dbReference type="Proteomes" id="UP000034881">
    <property type="component" value="Unassembled WGS sequence"/>
</dbReference>
<dbReference type="PANTHER" id="PTHR40278">
    <property type="entry name" value="DNA UTILIZATION PROTEIN HOFN"/>
    <property type="match status" value="1"/>
</dbReference>
<keyword evidence="1" id="KW-0472">Membrane</keyword>
<accession>A0A0G0QMM5</accession>
<evidence type="ECO:0008006" key="4">
    <source>
        <dbReference type="Google" id="ProtNLM"/>
    </source>
</evidence>
<gene>
    <name evidence="2" type="ORF">UT77_C0012G0035</name>
</gene>
<feature type="transmembrane region" description="Helical" evidence="1">
    <location>
        <begin position="28"/>
        <end position="50"/>
    </location>
</feature>
<dbReference type="AlphaFoldDB" id="A0A0G0QMM5"/>
<organism evidence="2 3">
    <name type="scientific">Candidatus Daviesbacteria bacterium GW2011_GWC2_40_12</name>
    <dbReference type="NCBI Taxonomy" id="1618431"/>
    <lineage>
        <taxon>Bacteria</taxon>
        <taxon>Candidatus Daviesiibacteriota</taxon>
    </lineage>
</organism>
<protein>
    <recommendedName>
        <fullName evidence="4">Fimbrial assembly family protein</fullName>
    </recommendedName>
</protein>
<keyword evidence="1" id="KW-1133">Transmembrane helix</keyword>